<keyword evidence="4" id="KW-1185">Reference proteome</keyword>
<evidence type="ECO:0000256" key="1">
    <source>
        <dbReference type="SAM" id="MobiDB-lite"/>
    </source>
</evidence>
<reference evidence="3" key="1">
    <citation type="submission" date="2020-11" db="EMBL/GenBank/DDBJ databases">
        <title>Isolation and identification of active actinomycetes.</title>
        <authorList>
            <person name="Sun X."/>
        </authorList>
    </citation>
    <scope>NUCLEOTIDE SEQUENCE</scope>
    <source>
        <strain evidence="3">NEAU-A11</strain>
    </source>
</reference>
<gene>
    <name evidence="3" type="ORF">I4J89_01420</name>
</gene>
<feature type="region of interest" description="Disordered" evidence="1">
    <location>
        <begin position="1"/>
        <end position="21"/>
    </location>
</feature>
<dbReference type="Pfam" id="PF09995">
    <property type="entry name" value="MPAB_Lcp_cat"/>
    <property type="match status" value="1"/>
</dbReference>
<protein>
    <submittedName>
        <fullName evidence="3">DUF2236 domain-containing protein</fullName>
    </submittedName>
</protein>
<dbReference type="GO" id="GO:0016491">
    <property type="term" value="F:oxidoreductase activity"/>
    <property type="evidence" value="ECO:0007669"/>
    <property type="project" value="InterPro"/>
</dbReference>
<accession>A0A931C874</accession>
<evidence type="ECO:0000313" key="4">
    <source>
        <dbReference type="Proteomes" id="UP000598146"/>
    </source>
</evidence>
<dbReference type="Proteomes" id="UP000598146">
    <property type="component" value="Unassembled WGS sequence"/>
</dbReference>
<dbReference type="PANTHER" id="PTHR37539:SF1">
    <property type="entry name" value="ER-BOUND OXYGENASE MPAB_MPAB'_RUBBER OXYGENASE CATALYTIC DOMAIN-CONTAINING PROTEIN"/>
    <property type="match status" value="1"/>
</dbReference>
<proteinExistence type="predicted"/>
<organism evidence="3 4">
    <name type="scientific">Actinoplanes aureus</name>
    <dbReference type="NCBI Taxonomy" id="2792083"/>
    <lineage>
        <taxon>Bacteria</taxon>
        <taxon>Bacillati</taxon>
        <taxon>Actinomycetota</taxon>
        <taxon>Actinomycetes</taxon>
        <taxon>Micromonosporales</taxon>
        <taxon>Micromonosporaceae</taxon>
        <taxon>Actinoplanes</taxon>
    </lineage>
</organism>
<dbReference type="AlphaFoldDB" id="A0A931C874"/>
<comment type="caution">
    <text evidence="3">The sequence shown here is derived from an EMBL/GenBank/DDBJ whole genome shotgun (WGS) entry which is preliminary data.</text>
</comment>
<feature type="domain" description="ER-bound oxygenase mpaB/mpaB'/Rubber oxygenase catalytic" evidence="2">
    <location>
        <begin position="117"/>
        <end position="347"/>
    </location>
</feature>
<dbReference type="EMBL" id="JADQTO010000001">
    <property type="protein sequence ID" value="MBG0560125.1"/>
    <property type="molecule type" value="Genomic_DNA"/>
</dbReference>
<evidence type="ECO:0000313" key="3">
    <source>
        <dbReference type="EMBL" id="MBG0560125.1"/>
    </source>
</evidence>
<sequence>MSSEDCLWGGPPSRFGADRDWGERAARPLRLVAGAGAQPTEEELAALRDGLNRRDEPAAALVKAMKASDLHRALAAGPSESAPEPLRAFFDVVLDRPAWVDDRLLARGAEACRTFGMDAGLVLAYGSLLGGYRTGAALEPLVRTGRLTGGETLRRIQETSIWWREVTAPGGLAPGGEGFRLCVHVRVMHALVNAKLEADPSWEWARRGVPINQYDQASTLGVFSTSFLLHLRLLGVRVSRADSRAVMHLWSYIGWLMGVDEQWLPHTERRGRRLLYHFLSYDPPPDDNSVALARALIDMTDELATSRRRRIYERERALSVSSWLLGRAAMRDLRLPYRPPWYGLTRVAANLLMSQGLGRLPGGRKLLLARGERQAHAQFARWGTQLNVVATKPNAAGTSVPQ</sequence>
<dbReference type="InterPro" id="IPR018713">
    <property type="entry name" value="MPAB/Lcp_cat_dom"/>
</dbReference>
<evidence type="ECO:0000259" key="2">
    <source>
        <dbReference type="Pfam" id="PF09995"/>
    </source>
</evidence>
<dbReference type="RefSeq" id="WP_196411936.1">
    <property type="nucleotide sequence ID" value="NZ_JADQTO010000001.1"/>
</dbReference>
<name>A0A931C874_9ACTN</name>
<dbReference type="InterPro" id="IPR037473">
    <property type="entry name" value="Lcp-like"/>
</dbReference>
<dbReference type="PANTHER" id="PTHR37539">
    <property type="entry name" value="SECRETED PROTEIN-RELATED"/>
    <property type="match status" value="1"/>
</dbReference>